<dbReference type="InterPro" id="IPR033186">
    <property type="entry name" value="HerA_C"/>
</dbReference>
<keyword evidence="4" id="KW-1185">Reference proteome</keyword>
<dbReference type="EMBL" id="BAEH01000045">
    <property type="protein sequence ID" value="GAB18011.1"/>
    <property type="molecule type" value="Genomic_DNA"/>
</dbReference>
<reference evidence="3 4" key="1">
    <citation type="submission" date="2011-12" db="EMBL/GenBank/DDBJ databases">
        <title>Whole genome shotgun sequence of Gordonia effusa NBRC 100432.</title>
        <authorList>
            <person name="Yoshida I."/>
            <person name="Takarada H."/>
            <person name="Hosoyama A."/>
            <person name="Tsuchikane K."/>
            <person name="Katsumata H."/>
            <person name="Yamazaki S."/>
            <person name="Fujita N."/>
        </authorList>
    </citation>
    <scope>NUCLEOTIDE SEQUENCE [LARGE SCALE GENOMIC DNA]</scope>
    <source>
        <strain evidence="3 4">NBRC 100432</strain>
    </source>
</reference>
<feature type="region of interest" description="Disordered" evidence="1">
    <location>
        <begin position="37"/>
        <end position="65"/>
    </location>
</feature>
<evidence type="ECO:0000313" key="3">
    <source>
        <dbReference type="EMBL" id="GAB18011.1"/>
    </source>
</evidence>
<feature type="non-terminal residue" evidence="3">
    <location>
        <position position="1"/>
    </location>
</feature>
<gene>
    <name evidence="3" type="ORF">GOEFS_045_00010</name>
</gene>
<dbReference type="RefSeq" id="WP_007317348.1">
    <property type="nucleotide sequence ID" value="NZ_BAEH01000045.1"/>
</dbReference>
<accession>H0QYW0</accession>
<evidence type="ECO:0000313" key="4">
    <source>
        <dbReference type="Proteomes" id="UP000035034"/>
    </source>
</evidence>
<evidence type="ECO:0000259" key="2">
    <source>
        <dbReference type="Pfam" id="PF05872"/>
    </source>
</evidence>
<dbReference type="eggNOG" id="COG0433">
    <property type="taxonomic scope" value="Bacteria"/>
</dbReference>
<comment type="caution">
    <text evidence="3">The sequence shown here is derived from an EMBL/GenBank/DDBJ whole genome shotgun (WGS) entry which is preliminary data.</text>
</comment>
<evidence type="ECO:0000256" key="1">
    <source>
        <dbReference type="SAM" id="MobiDB-lite"/>
    </source>
</evidence>
<dbReference type="Proteomes" id="UP000035034">
    <property type="component" value="Unassembled WGS sequence"/>
</dbReference>
<dbReference type="AlphaFoldDB" id="H0QYW0"/>
<feature type="compositionally biased region" description="Low complexity" evidence="1">
    <location>
        <begin position="50"/>
        <end position="61"/>
    </location>
</feature>
<name>H0QYW0_9ACTN</name>
<dbReference type="OrthoDB" id="9758751at2"/>
<protein>
    <recommendedName>
        <fullName evidence="2">Helicase HerA-like C-terminal domain-containing protein</fullName>
    </recommendedName>
</protein>
<feature type="domain" description="Helicase HerA-like C-terminal" evidence="2">
    <location>
        <begin position="3"/>
        <end position="104"/>
    </location>
</feature>
<proteinExistence type="predicted"/>
<sequence length="105" mass="10756">GAEGIKAAATASPLFAKYGTAIDRESAYELLTAKVAPPPAQEEGLGASGEVAPPESAAPAPTKEEPGMITEVLNSPAMKSFLRSAASAAGREISRSIFGTAKRRR</sequence>
<dbReference type="Pfam" id="PF05872">
    <property type="entry name" value="HerA_C"/>
    <property type="match status" value="1"/>
</dbReference>
<organism evidence="3 4">
    <name type="scientific">Gordonia effusa NBRC 100432</name>
    <dbReference type="NCBI Taxonomy" id="1077974"/>
    <lineage>
        <taxon>Bacteria</taxon>
        <taxon>Bacillati</taxon>
        <taxon>Actinomycetota</taxon>
        <taxon>Actinomycetes</taxon>
        <taxon>Mycobacteriales</taxon>
        <taxon>Gordoniaceae</taxon>
        <taxon>Gordonia</taxon>
    </lineage>
</organism>